<evidence type="ECO:0000313" key="3">
    <source>
        <dbReference type="Proteomes" id="UP000191522"/>
    </source>
</evidence>
<keyword evidence="1" id="KW-0812">Transmembrane</keyword>
<dbReference type="EMBL" id="MDYL01000006">
    <property type="protein sequence ID" value="OQD75645.1"/>
    <property type="molecule type" value="Genomic_DNA"/>
</dbReference>
<keyword evidence="1" id="KW-1133">Transmembrane helix</keyword>
<organism evidence="2 3">
    <name type="scientific">Penicillium decumbens</name>
    <dbReference type="NCBI Taxonomy" id="69771"/>
    <lineage>
        <taxon>Eukaryota</taxon>
        <taxon>Fungi</taxon>
        <taxon>Dikarya</taxon>
        <taxon>Ascomycota</taxon>
        <taxon>Pezizomycotina</taxon>
        <taxon>Eurotiomycetes</taxon>
        <taxon>Eurotiomycetidae</taxon>
        <taxon>Eurotiales</taxon>
        <taxon>Aspergillaceae</taxon>
        <taxon>Penicillium</taxon>
    </lineage>
</organism>
<accession>A0A1V6PF60</accession>
<keyword evidence="3" id="KW-1185">Reference proteome</keyword>
<evidence type="ECO:0000313" key="2">
    <source>
        <dbReference type="EMBL" id="OQD75645.1"/>
    </source>
</evidence>
<protein>
    <submittedName>
        <fullName evidence="2">Uncharacterized protein</fullName>
    </submittedName>
</protein>
<dbReference type="AlphaFoldDB" id="A0A1V6PF60"/>
<dbReference type="STRING" id="69771.A0A1V6PF60"/>
<feature type="transmembrane region" description="Helical" evidence="1">
    <location>
        <begin position="101"/>
        <end position="119"/>
    </location>
</feature>
<gene>
    <name evidence="2" type="ORF">PENDEC_c006G04633</name>
</gene>
<comment type="caution">
    <text evidence="2">The sequence shown here is derived from an EMBL/GenBank/DDBJ whole genome shotgun (WGS) entry which is preliminary data.</text>
</comment>
<name>A0A1V6PF60_PENDC</name>
<dbReference type="OrthoDB" id="5549573at2759"/>
<keyword evidence="1" id="KW-0472">Membrane</keyword>
<sequence>MRYKEARNYKKRLVKGTLTQAHRRRVQQVIEEGPHGMWRLAKWARNRDGAYERGITPSLKQLDGTVAETVDEKASAFQAAFFPQPPPADLSDTTNFNYPDSPLSFCFSFVIIIFILWWSRASGSNRALHDNYFGLWESFSRLSGRPDSTPA</sequence>
<dbReference type="Proteomes" id="UP000191522">
    <property type="component" value="Unassembled WGS sequence"/>
</dbReference>
<reference evidence="3" key="1">
    <citation type="journal article" date="2017" name="Nat. Microbiol.">
        <title>Global analysis of biosynthetic gene clusters reveals vast potential of secondary metabolite production in Penicillium species.</title>
        <authorList>
            <person name="Nielsen J.C."/>
            <person name="Grijseels S."/>
            <person name="Prigent S."/>
            <person name="Ji B."/>
            <person name="Dainat J."/>
            <person name="Nielsen K.F."/>
            <person name="Frisvad J.C."/>
            <person name="Workman M."/>
            <person name="Nielsen J."/>
        </authorList>
    </citation>
    <scope>NUCLEOTIDE SEQUENCE [LARGE SCALE GENOMIC DNA]</scope>
    <source>
        <strain evidence="3">IBT 11843</strain>
    </source>
</reference>
<evidence type="ECO:0000256" key="1">
    <source>
        <dbReference type="SAM" id="Phobius"/>
    </source>
</evidence>
<proteinExistence type="predicted"/>